<sequence>MAELVVERIEIPDFVGNSYVVGFPGGPCAFVDAGADAQKMSEAAAKHGMTPAAVLLTHHHYDHVSELEEILDRIGRVDVLIHEFEQPLASEFVTGFTANIEDREVIRIGDDLEFRAVATPGHTKGMLSFVGHGHVFTGDTLFRESVAGVRAPGHTTFEDLKASIMDTLLDLPDETVVVSGHNAPTTIGHEREHNPFVRVWRGLDEEGDESVIVSLPDDEGLTQEHEVRLVLEAADYDGGTKCWIRWPDGADDLVPGSKVRRP</sequence>
<dbReference type="GO" id="GO:0046872">
    <property type="term" value="F:metal ion binding"/>
    <property type="evidence" value="ECO:0007669"/>
    <property type="project" value="UniProtKB-KW"/>
</dbReference>
<comment type="cofactor">
    <cofactor evidence="1">
        <name>Zn(2+)</name>
        <dbReference type="ChEBI" id="CHEBI:29105"/>
    </cofactor>
</comment>
<evidence type="ECO:0000313" key="6">
    <source>
        <dbReference type="EMBL" id="CAB4928847.1"/>
    </source>
</evidence>
<dbReference type="SUPFAM" id="SSF56281">
    <property type="entry name" value="Metallo-hydrolase/oxidoreductase"/>
    <property type="match status" value="1"/>
</dbReference>
<name>A0A6J7IF30_9ZZZZ</name>
<dbReference type="InterPro" id="IPR001279">
    <property type="entry name" value="Metallo-B-lactamas"/>
</dbReference>
<evidence type="ECO:0000256" key="2">
    <source>
        <dbReference type="ARBA" id="ARBA00022723"/>
    </source>
</evidence>
<dbReference type="PANTHER" id="PTHR46233">
    <property type="entry name" value="HYDROXYACYLGLUTATHIONE HYDROLASE GLOC"/>
    <property type="match status" value="1"/>
</dbReference>
<dbReference type="GO" id="GO:0016787">
    <property type="term" value="F:hydrolase activity"/>
    <property type="evidence" value="ECO:0007669"/>
    <property type="project" value="UniProtKB-KW"/>
</dbReference>
<dbReference type="EMBL" id="CAFBMK010000149">
    <property type="protein sequence ID" value="CAB4928847.1"/>
    <property type="molecule type" value="Genomic_DNA"/>
</dbReference>
<dbReference type="CDD" id="cd06262">
    <property type="entry name" value="metallo-hydrolase-like_MBL-fold"/>
    <property type="match status" value="1"/>
</dbReference>
<reference evidence="6" key="1">
    <citation type="submission" date="2020-05" db="EMBL/GenBank/DDBJ databases">
        <authorList>
            <person name="Chiriac C."/>
            <person name="Salcher M."/>
            <person name="Ghai R."/>
            <person name="Kavagutti S V."/>
        </authorList>
    </citation>
    <scope>NUCLEOTIDE SEQUENCE</scope>
</reference>
<evidence type="ECO:0000259" key="5">
    <source>
        <dbReference type="SMART" id="SM00849"/>
    </source>
</evidence>
<dbReference type="InterPro" id="IPR051453">
    <property type="entry name" value="MBL_Glyoxalase_II"/>
</dbReference>
<keyword evidence="2" id="KW-0479">Metal-binding</keyword>
<evidence type="ECO:0000256" key="3">
    <source>
        <dbReference type="ARBA" id="ARBA00022801"/>
    </source>
</evidence>
<dbReference type="AlphaFoldDB" id="A0A6J7IF30"/>
<gene>
    <name evidence="6" type="ORF">UFOPK3564_02260</name>
</gene>
<dbReference type="Gene3D" id="3.60.15.10">
    <property type="entry name" value="Ribonuclease Z/Hydroxyacylglutathione hydrolase-like"/>
    <property type="match status" value="1"/>
</dbReference>
<protein>
    <submittedName>
        <fullName evidence="6">Unannotated protein</fullName>
    </submittedName>
</protein>
<keyword evidence="4" id="KW-0862">Zinc</keyword>
<organism evidence="6">
    <name type="scientific">freshwater metagenome</name>
    <dbReference type="NCBI Taxonomy" id="449393"/>
    <lineage>
        <taxon>unclassified sequences</taxon>
        <taxon>metagenomes</taxon>
        <taxon>ecological metagenomes</taxon>
    </lineage>
</organism>
<dbReference type="PANTHER" id="PTHR46233:SF3">
    <property type="entry name" value="HYDROXYACYLGLUTATHIONE HYDROLASE GLOC"/>
    <property type="match status" value="1"/>
</dbReference>
<evidence type="ECO:0000256" key="1">
    <source>
        <dbReference type="ARBA" id="ARBA00001947"/>
    </source>
</evidence>
<accession>A0A6J7IF30</accession>
<feature type="domain" description="Metallo-beta-lactamase" evidence="5">
    <location>
        <begin position="15"/>
        <end position="181"/>
    </location>
</feature>
<dbReference type="Pfam" id="PF00753">
    <property type="entry name" value="Lactamase_B"/>
    <property type="match status" value="1"/>
</dbReference>
<dbReference type="InterPro" id="IPR036866">
    <property type="entry name" value="RibonucZ/Hydroxyglut_hydro"/>
</dbReference>
<keyword evidence="3" id="KW-0378">Hydrolase</keyword>
<proteinExistence type="predicted"/>
<dbReference type="SMART" id="SM00849">
    <property type="entry name" value="Lactamase_B"/>
    <property type="match status" value="1"/>
</dbReference>
<evidence type="ECO:0000256" key="4">
    <source>
        <dbReference type="ARBA" id="ARBA00022833"/>
    </source>
</evidence>